<dbReference type="PANTHER" id="PTHR43110:SF1">
    <property type="entry name" value="THIOL PEROXIDASE"/>
    <property type="match status" value="1"/>
</dbReference>
<dbReference type="InterPro" id="IPR000866">
    <property type="entry name" value="AhpC/TSA"/>
</dbReference>
<feature type="domain" description="Thioredoxin" evidence="3">
    <location>
        <begin position="7"/>
        <end position="165"/>
    </location>
</feature>
<dbReference type="Pfam" id="PF00578">
    <property type="entry name" value="AhpC-TSA"/>
    <property type="match status" value="1"/>
</dbReference>
<protein>
    <submittedName>
        <fullName evidence="4">Redoxin domain-containing protein</fullName>
    </submittedName>
</protein>
<comment type="caution">
    <text evidence="4">The sequence shown here is derived from an EMBL/GenBank/DDBJ whole genome shotgun (WGS) entry which is preliminary data.</text>
</comment>
<dbReference type="AlphaFoldDB" id="A0ABD6B489"/>
<evidence type="ECO:0000256" key="2">
    <source>
        <dbReference type="SAM" id="MobiDB-lite"/>
    </source>
</evidence>
<dbReference type="PROSITE" id="PS51352">
    <property type="entry name" value="THIOREDOXIN_2"/>
    <property type="match status" value="1"/>
</dbReference>
<dbReference type="RefSeq" id="WP_379817671.1">
    <property type="nucleotide sequence ID" value="NZ_JBHUDH010000002.1"/>
</dbReference>
<sequence length="166" mass="17506">MDDTTPPAVGDDAPGFTAPVADGDGITPRSLDAYLDGTPTVLAFFPAAFSGTCTEEFCTFRDRLGPLASDAATVLGISTDLPWALAEFRDAESLPFPLVADNDGVICADYGVRTRYERLGIDGVARRSVLVLGADGVVTYRWLADEPGNEPDYAAVEEAVRDAAEG</sequence>
<reference evidence="4 5" key="1">
    <citation type="journal article" date="2019" name="Int. J. Syst. Evol. Microbiol.">
        <title>The Global Catalogue of Microorganisms (GCM) 10K type strain sequencing project: providing services to taxonomists for standard genome sequencing and annotation.</title>
        <authorList>
            <consortium name="The Broad Institute Genomics Platform"/>
            <consortium name="The Broad Institute Genome Sequencing Center for Infectious Disease"/>
            <person name="Wu L."/>
            <person name="Ma J."/>
        </authorList>
    </citation>
    <scope>NUCLEOTIDE SEQUENCE [LARGE SCALE GENOMIC DNA]</scope>
    <source>
        <strain evidence="4 5">CGMCC 1.12285</strain>
    </source>
</reference>
<dbReference type="PANTHER" id="PTHR43110">
    <property type="entry name" value="THIOL PEROXIDASE"/>
    <property type="match status" value="1"/>
</dbReference>
<dbReference type="EMBL" id="JBHUDH010000002">
    <property type="protein sequence ID" value="MFD1524720.1"/>
    <property type="molecule type" value="Genomic_DNA"/>
</dbReference>
<keyword evidence="1" id="KW-0676">Redox-active center</keyword>
<proteinExistence type="predicted"/>
<gene>
    <name evidence="4" type="ORF">ACFR9S_00195</name>
</gene>
<evidence type="ECO:0000313" key="4">
    <source>
        <dbReference type="EMBL" id="MFD1524720.1"/>
    </source>
</evidence>
<evidence type="ECO:0000256" key="1">
    <source>
        <dbReference type="ARBA" id="ARBA00023284"/>
    </source>
</evidence>
<name>A0ABD6B489_9EURY</name>
<dbReference type="Gene3D" id="3.40.30.10">
    <property type="entry name" value="Glutaredoxin"/>
    <property type="match status" value="1"/>
</dbReference>
<keyword evidence="5" id="KW-1185">Reference proteome</keyword>
<dbReference type="Proteomes" id="UP001597111">
    <property type="component" value="Unassembled WGS sequence"/>
</dbReference>
<organism evidence="4 5">
    <name type="scientific">Halolamina salina</name>
    <dbReference type="NCBI Taxonomy" id="1220023"/>
    <lineage>
        <taxon>Archaea</taxon>
        <taxon>Methanobacteriati</taxon>
        <taxon>Methanobacteriota</taxon>
        <taxon>Stenosarchaea group</taxon>
        <taxon>Halobacteria</taxon>
        <taxon>Halobacteriales</taxon>
        <taxon>Haloferacaceae</taxon>
    </lineage>
</organism>
<dbReference type="SUPFAM" id="SSF52833">
    <property type="entry name" value="Thioredoxin-like"/>
    <property type="match status" value="1"/>
</dbReference>
<accession>A0ABD6B489</accession>
<dbReference type="InterPro" id="IPR050455">
    <property type="entry name" value="Tpx_Peroxidase_subfamily"/>
</dbReference>
<evidence type="ECO:0000313" key="5">
    <source>
        <dbReference type="Proteomes" id="UP001597111"/>
    </source>
</evidence>
<dbReference type="InterPro" id="IPR013766">
    <property type="entry name" value="Thioredoxin_domain"/>
</dbReference>
<dbReference type="InterPro" id="IPR036249">
    <property type="entry name" value="Thioredoxin-like_sf"/>
</dbReference>
<evidence type="ECO:0000259" key="3">
    <source>
        <dbReference type="PROSITE" id="PS51352"/>
    </source>
</evidence>
<feature type="region of interest" description="Disordered" evidence="2">
    <location>
        <begin position="1"/>
        <end position="23"/>
    </location>
</feature>